<dbReference type="EMBL" id="QPIJ01000001">
    <property type="protein sequence ID" value="RCV93770.1"/>
    <property type="molecule type" value="Genomic_DNA"/>
</dbReference>
<dbReference type="SMART" id="SM00052">
    <property type="entry name" value="EAL"/>
    <property type="match status" value="1"/>
</dbReference>
<accession>A0A368U9I8</accession>
<dbReference type="InterPro" id="IPR050706">
    <property type="entry name" value="Cyclic-di-GMP_PDE-like"/>
</dbReference>
<dbReference type="PANTHER" id="PTHR33121">
    <property type="entry name" value="CYCLIC DI-GMP PHOSPHODIESTERASE PDEF"/>
    <property type="match status" value="1"/>
</dbReference>
<dbReference type="Proteomes" id="UP000253204">
    <property type="component" value="Unassembled WGS sequence"/>
</dbReference>
<feature type="domain" description="EAL" evidence="1">
    <location>
        <begin position="140"/>
        <end position="393"/>
    </location>
</feature>
<reference evidence="2 3" key="1">
    <citation type="submission" date="2018-07" db="EMBL/GenBank/DDBJ databases">
        <title>Halomonas rutogse sp. nov., isolated from Lake TangqianCo on Tibetan Plateau.</title>
        <authorList>
            <person name="Lu H."/>
            <person name="Xing P."/>
            <person name="Wu Q."/>
        </authorList>
    </citation>
    <scope>NUCLEOTIDE SEQUENCE [LARGE SCALE GENOMIC DNA]</scope>
    <source>
        <strain evidence="2 3">TQ8S</strain>
    </source>
</reference>
<evidence type="ECO:0000313" key="3">
    <source>
        <dbReference type="Proteomes" id="UP000253204"/>
    </source>
</evidence>
<organism evidence="2 3">
    <name type="scientific">Vreelandella rituensis</name>
    <dbReference type="NCBI Taxonomy" id="2282306"/>
    <lineage>
        <taxon>Bacteria</taxon>
        <taxon>Pseudomonadati</taxon>
        <taxon>Pseudomonadota</taxon>
        <taxon>Gammaproteobacteria</taxon>
        <taxon>Oceanospirillales</taxon>
        <taxon>Halomonadaceae</taxon>
        <taxon>Vreelandella</taxon>
    </lineage>
</organism>
<dbReference type="InterPro" id="IPR035919">
    <property type="entry name" value="EAL_sf"/>
</dbReference>
<proteinExistence type="predicted"/>
<dbReference type="SUPFAM" id="SSF141868">
    <property type="entry name" value="EAL domain-like"/>
    <property type="match status" value="1"/>
</dbReference>
<name>A0A368U9I8_9GAMM</name>
<sequence>MPNLQHAALVIDSNPADTRRACDMLIAMGFSPVCGLARWQDITPWLTPSLGLVVQRVDSGRDANPLALHDLLLQHGYRGGLVLTGNADCRLMGSLVSHARSRSLLVPGYLSYPLCADKLKRLWAGRLAVAHLTACTDQPQPITRSALAEAIDTGAIQPWYQPIIDARTHQVARIEVLARWQTQSGEWIPPDSFIPIAEYGGLIQPLFHALLGQAVEDIKRLKADGLNAPLALNLSLSNLTQKDLVETIAITLASHDIDSTCLGLEITETAITSLTQDILSCISRLRLAGYGVAIDDFGTGQSGLSHLKVAPFTELKIDRTFIQDIHLNPVSQAITKAAVVMAHDLGMYVVAEGVEQAAEAQYLREIEVDELQGFLFARPMPGDAVLDWHAAWKTQGIKALLACAPDTQLSASAS</sequence>
<dbReference type="Pfam" id="PF00563">
    <property type="entry name" value="EAL"/>
    <property type="match status" value="1"/>
</dbReference>
<protein>
    <submittedName>
        <fullName evidence="2">EAL domain-containing protein</fullName>
    </submittedName>
</protein>
<dbReference type="PROSITE" id="PS50883">
    <property type="entry name" value="EAL"/>
    <property type="match status" value="1"/>
</dbReference>
<gene>
    <name evidence="2" type="ORF">DU506_01035</name>
</gene>
<dbReference type="CDD" id="cd01948">
    <property type="entry name" value="EAL"/>
    <property type="match status" value="1"/>
</dbReference>
<dbReference type="RefSeq" id="WP_114485098.1">
    <property type="nucleotide sequence ID" value="NZ_CBCSHM010000007.1"/>
</dbReference>
<keyword evidence="3" id="KW-1185">Reference proteome</keyword>
<dbReference type="Gene3D" id="3.20.20.450">
    <property type="entry name" value="EAL domain"/>
    <property type="match status" value="1"/>
</dbReference>
<dbReference type="PANTHER" id="PTHR33121:SF79">
    <property type="entry name" value="CYCLIC DI-GMP PHOSPHODIESTERASE PDED-RELATED"/>
    <property type="match status" value="1"/>
</dbReference>
<dbReference type="InterPro" id="IPR001633">
    <property type="entry name" value="EAL_dom"/>
</dbReference>
<dbReference type="OrthoDB" id="9812358at2"/>
<dbReference type="AlphaFoldDB" id="A0A368U9I8"/>
<dbReference type="GO" id="GO:0071111">
    <property type="term" value="F:cyclic-guanylate-specific phosphodiesterase activity"/>
    <property type="evidence" value="ECO:0007669"/>
    <property type="project" value="InterPro"/>
</dbReference>
<comment type="caution">
    <text evidence="2">The sequence shown here is derived from an EMBL/GenBank/DDBJ whole genome shotgun (WGS) entry which is preliminary data.</text>
</comment>
<evidence type="ECO:0000259" key="1">
    <source>
        <dbReference type="PROSITE" id="PS50883"/>
    </source>
</evidence>
<evidence type="ECO:0000313" key="2">
    <source>
        <dbReference type="EMBL" id="RCV93770.1"/>
    </source>
</evidence>